<dbReference type="GeneID" id="70243815"/>
<dbReference type="SUPFAM" id="SSF103473">
    <property type="entry name" value="MFS general substrate transporter"/>
    <property type="match status" value="1"/>
</dbReference>
<evidence type="ECO:0000256" key="2">
    <source>
        <dbReference type="ARBA" id="ARBA00022448"/>
    </source>
</evidence>
<evidence type="ECO:0000256" key="3">
    <source>
        <dbReference type="ARBA" id="ARBA00022692"/>
    </source>
</evidence>
<evidence type="ECO:0000313" key="7">
    <source>
        <dbReference type="EMBL" id="KAH8703050.1"/>
    </source>
</evidence>
<feature type="transmembrane region" description="Helical" evidence="6">
    <location>
        <begin position="410"/>
        <end position="429"/>
    </location>
</feature>
<protein>
    <submittedName>
        <fullName evidence="7">Sucrose transport protein</fullName>
    </submittedName>
</protein>
<dbReference type="GO" id="GO:0008506">
    <property type="term" value="F:sucrose:proton symporter activity"/>
    <property type="evidence" value="ECO:0007669"/>
    <property type="project" value="TreeGrafter"/>
</dbReference>
<dbReference type="PANTHER" id="PTHR19432">
    <property type="entry name" value="SUGAR TRANSPORTER"/>
    <property type="match status" value="1"/>
</dbReference>
<dbReference type="InterPro" id="IPR011701">
    <property type="entry name" value="MFS"/>
</dbReference>
<sequence>MAYRCNPSSHAFRFPREEMCSSIIVQTIDENSFHDYRNLRDSESSSTMNSVTDSLDVLKLPTRLIVALTCGFGGTTSLQLIWSTLFSHGTAYIAYLGISKSQSSLIWAIGPVCGAIVQPIVGAIADNSQLRLGRRRPFILGGAVGTVLSLIALAWVSNIMRALAAIVGVHSFDGVKSMIQFGIVVCITLLNFSIQPLQSGLRSLIVDVCPPEQQSIASAWAGRFVGLSNILGYILGSLPPGYISNDNEAWKFRFLSLVSVAVLVCTVLVTVYFIREEDPREFVYEPRKGMVLLRILQTVKGGWLSMPPRSQRVCLVQFFAWMGWFGFLFYSTSYVGRLYIAESQRRGIEHFYLLRDAGIRLGTFANLLSAVMAFVTMVLAPYVTSTNSLRALSEKSVIRSRVGWWRETNIVWAISHLLYAFCSFCMTFVSSTRIAIFLIALTGMSWGITQWAPFAILGEEIAMSHYEQDSDAGIECQQWISSRNGSMLGVHNAAISVPQILAALSSSFIFVLFKTRRSGEDEGIVWVLRTSGVAALIAAYFAWRLKW</sequence>
<evidence type="ECO:0000313" key="8">
    <source>
        <dbReference type="Proteomes" id="UP001201262"/>
    </source>
</evidence>
<dbReference type="InterPro" id="IPR036259">
    <property type="entry name" value="MFS_trans_sf"/>
</dbReference>
<evidence type="ECO:0000256" key="4">
    <source>
        <dbReference type="ARBA" id="ARBA00022989"/>
    </source>
</evidence>
<feature type="transmembrane region" description="Helical" evidence="6">
    <location>
        <begin position="64"/>
        <end position="85"/>
    </location>
</feature>
<dbReference type="RefSeq" id="XP_046076068.1">
    <property type="nucleotide sequence ID" value="XM_046213528.1"/>
</dbReference>
<name>A0AAD4L039_9EURO</name>
<evidence type="ECO:0000256" key="6">
    <source>
        <dbReference type="SAM" id="Phobius"/>
    </source>
</evidence>
<keyword evidence="2" id="KW-0813">Transport</keyword>
<gene>
    <name evidence="7" type="ORF">BGW36DRAFT_354486</name>
</gene>
<dbReference type="Pfam" id="PF07690">
    <property type="entry name" value="MFS_1"/>
    <property type="match status" value="1"/>
</dbReference>
<dbReference type="GO" id="GO:0005886">
    <property type="term" value="C:plasma membrane"/>
    <property type="evidence" value="ECO:0007669"/>
    <property type="project" value="TreeGrafter"/>
</dbReference>
<feature type="transmembrane region" description="Helical" evidence="6">
    <location>
        <begin position="361"/>
        <end position="383"/>
    </location>
</feature>
<feature type="transmembrane region" description="Helical" evidence="6">
    <location>
        <begin position="177"/>
        <end position="194"/>
    </location>
</feature>
<dbReference type="EMBL" id="JAJTJA010000002">
    <property type="protein sequence ID" value="KAH8703050.1"/>
    <property type="molecule type" value="Genomic_DNA"/>
</dbReference>
<reference evidence="7" key="1">
    <citation type="submission" date="2021-12" db="EMBL/GenBank/DDBJ databases">
        <title>Convergent genome expansion in fungi linked to evolution of root-endophyte symbiosis.</title>
        <authorList>
            <consortium name="DOE Joint Genome Institute"/>
            <person name="Ke Y.-H."/>
            <person name="Bonito G."/>
            <person name="Liao H.-L."/>
            <person name="Looney B."/>
            <person name="Rojas-Flechas A."/>
            <person name="Nash J."/>
            <person name="Hameed K."/>
            <person name="Schadt C."/>
            <person name="Martin F."/>
            <person name="Crous P.W."/>
            <person name="Miettinen O."/>
            <person name="Magnuson J.K."/>
            <person name="Labbe J."/>
            <person name="Jacobson D."/>
            <person name="Doktycz M.J."/>
            <person name="Veneault-Fourrey C."/>
            <person name="Kuo A."/>
            <person name="Mondo S."/>
            <person name="Calhoun S."/>
            <person name="Riley R."/>
            <person name="Ohm R."/>
            <person name="LaButti K."/>
            <person name="Andreopoulos B."/>
            <person name="Pangilinan J."/>
            <person name="Nolan M."/>
            <person name="Tritt A."/>
            <person name="Clum A."/>
            <person name="Lipzen A."/>
            <person name="Daum C."/>
            <person name="Barry K."/>
            <person name="Grigoriev I.V."/>
            <person name="Vilgalys R."/>
        </authorList>
    </citation>
    <scope>NUCLEOTIDE SEQUENCE</scope>
    <source>
        <strain evidence="7">PMI_201</strain>
    </source>
</reference>
<evidence type="ECO:0000256" key="1">
    <source>
        <dbReference type="ARBA" id="ARBA00004141"/>
    </source>
</evidence>
<evidence type="ECO:0000256" key="5">
    <source>
        <dbReference type="ARBA" id="ARBA00023136"/>
    </source>
</evidence>
<proteinExistence type="predicted"/>
<keyword evidence="4 6" id="KW-1133">Transmembrane helix</keyword>
<feature type="transmembrane region" description="Helical" evidence="6">
    <location>
        <begin position="525"/>
        <end position="543"/>
    </location>
</feature>
<comment type="subcellular location">
    <subcellularLocation>
        <location evidence="1">Membrane</location>
        <topology evidence="1">Multi-pass membrane protein</topology>
    </subcellularLocation>
</comment>
<keyword evidence="3 6" id="KW-0812">Transmembrane</keyword>
<accession>A0AAD4L039</accession>
<feature type="transmembrane region" description="Helical" evidence="6">
    <location>
        <begin position="436"/>
        <end position="456"/>
    </location>
</feature>
<keyword evidence="8" id="KW-1185">Reference proteome</keyword>
<dbReference type="AlphaFoldDB" id="A0AAD4L039"/>
<feature type="transmembrane region" description="Helical" evidence="6">
    <location>
        <begin position="493"/>
        <end position="513"/>
    </location>
</feature>
<feature type="transmembrane region" description="Helical" evidence="6">
    <location>
        <begin position="318"/>
        <end position="340"/>
    </location>
</feature>
<dbReference type="Gene3D" id="1.20.1250.20">
    <property type="entry name" value="MFS general substrate transporter like domains"/>
    <property type="match status" value="1"/>
</dbReference>
<feature type="transmembrane region" description="Helical" evidence="6">
    <location>
        <begin position="105"/>
        <end position="125"/>
    </location>
</feature>
<comment type="caution">
    <text evidence="7">The sequence shown here is derived from an EMBL/GenBank/DDBJ whole genome shotgun (WGS) entry which is preliminary data.</text>
</comment>
<feature type="transmembrane region" description="Helical" evidence="6">
    <location>
        <begin position="254"/>
        <end position="274"/>
    </location>
</feature>
<organism evidence="7 8">
    <name type="scientific">Talaromyces proteolyticus</name>
    <dbReference type="NCBI Taxonomy" id="1131652"/>
    <lineage>
        <taxon>Eukaryota</taxon>
        <taxon>Fungi</taxon>
        <taxon>Dikarya</taxon>
        <taxon>Ascomycota</taxon>
        <taxon>Pezizomycotina</taxon>
        <taxon>Eurotiomycetes</taxon>
        <taxon>Eurotiomycetidae</taxon>
        <taxon>Eurotiales</taxon>
        <taxon>Trichocomaceae</taxon>
        <taxon>Talaromyces</taxon>
        <taxon>Talaromyces sect. Bacilispori</taxon>
    </lineage>
</organism>
<keyword evidence="5 6" id="KW-0472">Membrane</keyword>
<feature type="transmembrane region" description="Helical" evidence="6">
    <location>
        <begin position="137"/>
        <end position="157"/>
    </location>
</feature>
<dbReference type="Proteomes" id="UP001201262">
    <property type="component" value="Unassembled WGS sequence"/>
</dbReference>
<dbReference type="PANTHER" id="PTHR19432:SF35">
    <property type="entry name" value="SOLUTE CARRIER FAMILY 45 MEMBER 3 ISOFORM X1"/>
    <property type="match status" value="1"/>
</dbReference>